<dbReference type="GO" id="GO:0016787">
    <property type="term" value="F:hydrolase activity"/>
    <property type="evidence" value="ECO:0007669"/>
    <property type="project" value="UniProtKB-KW"/>
</dbReference>
<dbReference type="Pfam" id="PF18962">
    <property type="entry name" value="Por_Secre_tail"/>
    <property type="match status" value="1"/>
</dbReference>
<dbReference type="InterPro" id="IPR011071">
    <property type="entry name" value="Lyase_8-like_C"/>
</dbReference>
<dbReference type="RefSeq" id="WP_305013306.1">
    <property type="nucleotide sequence ID" value="NZ_JAUQSX010000011.1"/>
</dbReference>
<dbReference type="EMBL" id="JAUQSX010000011">
    <property type="protein sequence ID" value="MDO7848636.1"/>
    <property type="molecule type" value="Genomic_DNA"/>
</dbReference>
<dbReference type="InterPro" id="IPR013190">
    <property type="entry name" value="GH98_C"/>
</dbReference>
<reference evidence="2" key="1">
    <citation type="submission" date="2023-07" db="EMBL/GenBank/DDBJ databases">
        <authorList>
            <person name="Kim M.K."/>
        </authorList>
    </citation>
    <scope>NUCLEOTIDE SEQUENCE</scope>
    <source>
        <strain evidence="2">M29</strain>
    </source>
</reference>
<protein>
    <submittedName>
        <fullName evidence="2">Glycoside hydrolase family 98 domain-containing protein</fullName>
    </submittedName>
</protein>
<dbReference type="Proteomes" id="UP001167796">
    <property type="component" value="Unassembled WGS sequence"/>
</dbReference>
<dbReference type="Pfam" id="PF08306">
    <property type="entry name" value="Glyco_hydro_98M"/>
    <property type="match status" value="1"/>
</dbReference>
<organism evidence="2 3">
    <name type="scientific">Hymenobacter mellowenesis</name>
    <dbReference type="NCBI Taxonomy" id="3063995"/>
    <lineage>
        <taxon>Bacteria</taxon>
        <taxon>Pseudomonadati</taxon>
        <taxon>Bacteroidota</taxon>
        <taxon>Cytophagia</taxon>
        <taxon>Cytophagales</taxon>
        <taxon>Hymenobacteraceae</taxon>
        <taxon>Hymenobacter</taxon>
    </lineage>
</organism>
<dbReference type="InterPro" id="IPR005084">
    <property type="entry name" value="CBM6"/>
</dbReference>
<evidence type="ECO:0000313" key="2">
    <source>
        <dbReference type="EMBL" id="MDO7848636.1"/>
    </source>
</evidence>
<evidence type="ECO:0000313" key="3">
    <source>
        <dbReference type="Proteomes" id="UP001167796"/>
    </source>
</evidence>
<dbReference type="NCBIfam" id="TIGR04183">
    <property type="entry name" value="Por_Secre_tail"/>
    <property type="match status" value="1"/>
</dbReference>
<dbReference type="InterPro" id="IPR013191">
    <property type="entry name" value="GH98_central"/>
</dbReference>
<comment type="caution">
    <text evidence="2">The sequence shown here is derived from an EMBL/GenBank/DDBJ whole genome shotgun (WGS) entry which is preliminary data.</text>
</comment>
<dbReference type="InterPro" id="IPR008979">
    <property type="entry name" value="Galactose-bd-like_sf"/>
</dbReference>
<name>A0ABT9AFJ9_9BACT</name>
<dbReference type="SUPFAM" id="SSF49785">
    <property type="entry name" value="Galactose-binding domain-like"/>
    <property type="match status" value="1"/>
</dbReference>
<dbReference type="PROSITE" id="PS51175">
    <property type="entry name" value="CBM6"/>
    <property type="match status" value="1"/>
</dbReference>
<keyword evidence="2" id="KW-0378">Hydrolase</keyword>
<sequence>MKLQNLLSGKKIKLAGWLLVMWAWCGHAAAQTPLRRPISPSQPMWLVHVDTRNYADPQKIIDLIPTDVRPYVVLNLSLSISNDGVSRFNIAEYGGSVANSWLTVCAQNNMWAMVQCSSGGYAHFSNTDTTVYRQFFRRYPNFLGFNYAEPFWGFDDATNPLSQSWTGRMENLANLLALSNQYGGYLTVSWCGNQFSNLYNPIAMLKRVPAMAAAAQQYAANFILCEKYTTVSYQFDKESTSLGAYLSGYSGNYGIRYDRTGWTDSTGSNTTQSATYVPATGLAPNLEHIMLTGQTVVDGPELIFVDQTREVSATAVSNGYSARTWTNVPQWYNVSLDLFRKVLDGTVRIPTRQEVIARTKVAIINDVTTGNNDDKYSSPATLFDGLYLMPGDGQYQTNKSFYKSTGRYPAIPTVYQLSAAAASAFNIRINKSAYATRWPTVAAKRAELDALFPAESRGDIYAGRHENGWVVYNPYKTRQIAPGRQVATGRIGLKYNTCDSLGFELSQYSAGVVKETANQVQLYLNNYDNLLRTGLKTNIIRVYGSTAQPTYSFVERGTHQASVLSATWVGGVYTLTVQHNGPLDITLNCAGTNSGRLTAFTAATITPPAQPATYAGPWQYEAEVLDYKSLGSLVTNGFSGTLRDYQGQGYVNFGTNAAAALRKNNLVLPAGTYTLQTRYLLSGSASVNTIALYVNGTLVATPTFAPTGSPATWATDTRTIVLSSGSNSIEWRATAAGASPVYFDNIRLATGTALAAISAATPSADRAIVAVPNPATGRLRVELGSAWKSGDQLALYSSTGQLLYSRTISGPTEAFDAAALSTGLYLLRISNQQGQTSTCKLLKQ</sequence>
<keyword evidence="3" id="KW-1185">Reference proteome</keyword>
<feature type="domain" description="CBM6" evidence="1">
    <location>
        <begin position="618"/>
        <end position="749"/>
    </location>
</feature>
<dbReference type="Gene3D" id="2.60.220.10">
    <property type="entry name" value="Polysaccharide lyase family 8-like, C-terminal"/>
    <property type="match status" value="1"/>
</dbReference>
<dbReference type="Pfam" id="PF08307">
    <property type="entry name" value="Glyco_hydro_98C"/>
    <property type="match status" value="1"/>
</dbReference>
<accession>A0ABT9AFJ9</accession>
<gene>
    <name evidence="2" type="ORF">Q5H92_19880</name>
</gene>
<dbReference type="Gene3D" id="3.20.20.80">
    <property type="entry name" value="Glycosidases"/>
    <property type="match status" value="1"/>
</dbReference>
<dbReference type="Gene3D" id="2.60.120.260">
    <property type="entry name" value="Galactose-binding domain-like"/>
    <property type="match status" value="1"/>
</dbReference>
<evidence type="ECO:0000259" key="1">
    <source>
        <dbReference type="PROSITE" id="PS51175"/>
    </source>
</evidence>
<dbReference type="InterPro" id="IPR026444">
    <property type="entry name" value="Secre_tail"/>
</dbReference>
<proteinExistence type="predicted"/>